<reference evidence="3 4" key="1">
    <citation type="journal article" date="2012" name="Extremophiles">
        <title>Thermotomaculum hydrothermale gen. nov., sp. nov., a novel heterotrophic thermophile within the phylum Acidobacteria from a deep-sea hydrothermal vent chimney in the Southern Okinawa Trough.</title>
        <authorList>
            <person name="Izumi H."/>
            <person name="Nunoura T."/>
            <person name="Miyazaki M."/>
            <person name="Mino S."/>
            <person name="Toki T."/>
            <person name="Takai K."/>
            <person name="Sako Y."/>
            <person name="Sawabe T."/>
            <person name="Nakagawa S."/>
        </authorList>
    </citation>
    <scope>NUCLEOTIDE SEQUENCE [LARGE SCALE GENOMIC DNA]</scope>
    <source>
        <strain evidence="3 4">AC55</strain>
    </source>
</reference>
<dbReference type="PRINTS" id="PR00081">
    <property type="entry name" value="GDHRDH"/>
</dbReference>
<keyword evidence="2" id="KW-0560">Oxidoreductase</keyword>
<dbReference type="Gene3D" id="3.40.50.720">
    <property type="entry name" value="NAD(P)-binding Rossmann-like Domain"/>
    <property type="match status" value="1"/>
</dbReference>
<evidence type="ECO:0000313" key="4">
    <source>
        <dbReference type="Proteomes" id="UP000595564"/>
    </source>
</evidence>
<dbReference type="Pfam" id="PF00106">
    <property type="entry name" value="adh_short"/>
    <property type="match status" value="1"/>
</dbReference>
<dbReference type="EMBL" id="AP017470">
    <property type="protein sequence ID" value="BBB33424.1"/>
    <property type="molecule type" value="Genomic_DNA"/>
</dbReference>
<proteinExistence type="inferred from homology"/>
<gene>
    <name evidence="3" type="ORF">TTHT_1981</name>
</gene>
<keyword evidence="4" id="KW-1185">Reference proteome</keyword>
<protein>
    <submittedName>
        <fullName evidence="3">Short chain dehydrogenase</fullName>
    </submittedName>
</protein>
<comment type="similarity">
    <text evidence="1">Belongs to the short-chain dehydrogenases/reductases (SDR) family.</text>
</comment>
<organism evidence="3 4">
    <name type="scientific">Thermotomaculum hydrothermale</name>
    <dbReference type="NCBI Taxonomy" id="981385"/>
    <lineage>
        <taxon>Bacteria</taxon>
        <taxon>Pseudomonadati</taxon>
        <taxon>Acidobacteriota</taxon>
        <taxon>Holophagae</taxon>
        <taxon>Thermotomaculales</taxon>
        <taxon>Thermotomaculaceae</taxon>
        <taxon>Thermotomaculum</taxon>
    </lineage>
</organism>
<evidence type="ECO:0000256" key="1">
    <source>
        <dbReference type="ARBA" id="ARBA00006484"/>
    </source>
</evidence>
<dbReference type="PANTHER" id="PTHR42901:SF1">
    <property type="entry name" value="ALCOHOL DEHYDROGENASE"/>
    <property type="match status" value="1"/>
</dbReference>
<name>A0A7R6PGR2_9BACT</name>
<dbReference type="InterPro" id="IPR002347">
    <property type="entry name" value="SDR_fam"/>
</dbReference>
<dbReference type="Proteomes" id="UP000595564">
    <property type="component" value="Chromosome"/>
</dbReference>
<dbReference type="InterPro" id="IPR036291">
    <property type="entry name" value="NAD(P)-bd_dom_sf"/>
</dbReference>
<dbReference type="GO" id="GO:0016491">
    <property type="term" value="F:oxidoreductase activity"/>
    <property type="evidence" value="ECO:0007669"/>
    <property type="project" value="UniProtKB-KW"/>
</dbReference>
<dbReference type="SUPFAM" id="SSF51735">
    <property type="entry name" value="NAD(P)-binding Rossmann-fold domains"/>
    <property type="match status" value="1"/>
</dbReference>
<sequence length="211" mass="23859">MKRVLITGVSKGIGRALAEVFLKNNFFVIGVGKTKPEFDYKNFHFIYNDFENFKDFSIDFPLNIVVLNSGIAIYKKLKDASLNDFEKIFKINMCGNLLTLKSVLGNLEKDGLVSFVSSIATLNENNFENWGLYSSSKIASEKALKVFAAEEDLKLLIFNIGRVDTDIWKSVKGKEANLPKMNRLAVAKQMFNEIMSALNNNDFSFKQVIID</sequence>
<evidence type="ECO:0000313" key="3">
    <source>
        <dbReference type="EMBL" id="BBB33424.1"/>
    </source>
</evidence>
<dbReference type="PANTHER" id="PTHR42901">
    <property type="entry name" value="ALCOHOL DEHYDROGENASE"/>
    <property type="match status" value="1"/>
</dbReference>
<dbReference type="RefSeq" id="WP_201327733.1">
    <property type="nucleotide sequence ID" value="NZ_AP017470.1"/>
</dbReference>
<dbReference type="KEGG" id="thyd:TTHT_1981"/>
<dbReference type="AlphaFoldDB" id="A0A7R6PGR2"/>
<evidence type="ECO:0000256" key="2">
    <source>
        <dbReference type="ARBA" id="ARBA00023002"/>
    </source>
</evidence>
<accession>A0A7R6PGR2</accession>